<dbReference type="SUPFAM" id="SSF55031">
    <property type="entry name" value="Bacterial exopeptidase dimerisation domain"/>
    <property type="match status" value="1"/>
</dbReference>
<evidence type="ECO:0000256" key="1">
    <source>
        <dbReference type="ARBA" id="ARBA00022801"/>
    </source>
</evidence>
<keyword evidence="1 4" id="KW-0378">Hydrolase</keyword>
<dbReference type="InterPro" id="IPR011650">
    <property type="entry name" value="Peptidase_M20_dimer"/>
</dbReference>
<dbReference type="Proteomes" id="UP000239663">
    <property type="component" value="Unassembled WGS sequence"/>
</dbReference>
<organism evidence="4 5">
    <name type="scientific">Pradoshia eiseniae</name>
    <dbReference type="NCBI Taxonomy" id="2064768"/>
    <lineage>
        <taxon>Bacteria</taxon>
        <taxon>Bacillati</taxon>
        <taxon>Bacillota</taxon>
        <taxon>Bacilli</taxon>
        <taxon>Bacillales</taxon>
        <taxon>Bacillaceae</taxon>
        <taxon>Pradoshia</taxon>
    </lineage>
</organism>
<dbReference type="InterPro" id="IPR017439">
    <property type="entry name" value="Amidohydrolase"/>
</dbReference>
<dbReference type="RefSeq" id="WP_104849273.1">
    <property type="nucleotide sequence ID" value="NZ_PKOZ01000004.1"/>
</dbReference>
<dbReference type="GO" id="GO:0019877">
    <property type="term" value="P:diaminopimelate biosynthetic process"/>
    <property type="evidence" value="ECO:0007669"/>
    <property type="project" value="UniProtKB-ARBA"/>
</dbReference>
<dbReference type="Pfam" id="PF07687">
    <property type="entry name" value="M20_dimer"/>
    <property type="match status" value="1"/>
</dbReference>
<keyword evidence="2" id="KW-0464">Manganese</keyword>
<gene>
    <name evidence="4" type="ORF">CYL18_09555</name>
</gene>
<dbReference type="FunFam" id="3.30.70.360:FF:000001">
    <property type="entry name" value="N-acetyldiaminopimelate deacetylase"/>
    <property type="match status" value="1"/>
</dbReference>
<feature type="binding site" evidence="2">
    <location>
        <position position="105"/>
    </location>
    <ligand>
        <name>Mn(2+)</name>
        <dbReference type="ChEBI" id="CHEBI:29035"/>
        <label>2</label>
    </ligand>
</feature>
<evidence type="ECO:0000313" key="4">
    <source>
        <dbReference type="EMBL" id="PQD95518.1"/>
    </source>
</evidence>
<protein>
    <submittedName>
        <fullName evidence="4">Amidohydrolase</fullName>
    </submittedName>
</protein>
<dbReference type="GO" id="GO:0046872">
    <property type="term" value="F:metal ion binding"/>
    <property type="evidence" value="ECO:0007669"/>
    <property type="project" value="UniProtKB-KW"/>
</dbReference>
<feature type="domain" description="Peptidase M20 dimerisation" evidence="3">
    <location>
        <begin position="187"/>
        <end position="279"/>
    </location>
</feature>
<comment type="caution">
    <text evidence="4">The sequence shown here is derived from an EMBL/GenBank/DDBJ whole genome shotgun (WGS) entry which is preliminary data.</text>
</comment>
<comment type="cofactor">
    <cofactor evidence="2">
        <name>Mn(2+)</name>
        <dbReference type="ChEBI" id="CHEBI:29035"/>
    </cofactor>
    <text evidence="2">The Mn(2+) ion enhances activity.</text>
</comment>
<dbReference type="SUPFAM" id="SSF53187">
    <property type="entry name" value="Zn-dependent exopeptidases"/>
    <property type="match status" value="1"/>
</dbReference>
<dbReference type="Gene3D" id="3.40.630.10">
    <property type="entry name" value="Zn peptidases"/>
    <property type="match status" value="1"/>
</dbReference>
<dbReference type="InterPro" id="IPR036264">
    <property type="entry name" value="Bact_exopeptidase_dim_dom"/>
</dbReference>
<dbReference type="NCBIfam" id="TIGR01891">
    <property type="entry name" value="amidohydrolases"/>
    <property type="match status" value="1"/>
</dbReference>
<feature type="binding site" evidence="2">
    <location>
        <position position="164"/>
    </location>
    <ligand>
        <name>Mn(2+)</name>
        <dbReference type="ChEBI" id="CHEBI:29035"/>
        <label>2</label>
    </ligand>
</feature>
<evidence type="ECO:0000256" key="2">
    <source>
        <dbReference type="PIRSR" id="PIRSR005962-1"/>
    </source>
</evidence>
<dbReference type="PIRSF" id="PIRSF005962">
    <property type="entry name" value="Pept_M20D_amidohydro"/>
    <property type="match status" value="1"/>
</dbReference>
<dbReference type="AlphaFoldDB" id="A0A2S7N0M2"/>
<evidence type="ECO:0000313" key="5">
    <source>
        <dbReference type="Proteomes" id="UP000239663"/>
    </source>
</evidence>
<proteinExistence type="predicted"/>
<feature type="binding site" evidence="2">
    <location>
        <position position="139"/>
    </location>
    <ligand>
        <name>Mn(2+)</name>
        <dbReference type="ChEBI" id="CHEBI:29035"/>
        <label>2</label>
    </ligand>
</feature>
<dbReference type="PANTHER" id="PTHR11014:SF63">
    <property type="entry name" value="METALLOPEPTIDASE, PUTATIVE (AFU_ORTHOLOGUE AFUA_6G09600)-RELATED"/>
    <property type="match status" value="1"/>
</dbReference>
<keyword evidence="2" id="KW-0479">Metal-binding</keyword>
<feature type="binding site" evidence="2">
    <location>
        <position position="363"/>
    </location>
    <ligand>
        <name>Mn(2+)</name>
        <dbReference type="ChEBI" id="CHEBI:29035"/>
        <label>2</label>
    </ligand>
</feature>
<dbReference type="InterPro" id="IPR002933">
    <property type="entry name" value="Peptidase_M20"/>
</dbReference>
<sequence length="394" mass="43923">MEEDLNRKLEKYYEEMVSIRHHLHMNPELSFQERETVRFIQTYYRNLNIPVRTGVGGGGIVATIEGKQPGRTVALRADFDALPIQDQKQVPYRSNVKGVMHACGHDGHTALLLVLAKALKEMENELIGNYVFIHQHAEELAPGGAKPMIEDGCLEGVDAIFGTHLWAPYPTGEIYCSPGPITAAADRFQITIKGKGGHGAEPHTTKDALVVGTEIVSLLQLITSRKINPMDSAVVSVGQFKAGNAFNIIPSEAYLEGTVRTFSTELQDFIIEEMERIVKGASTVHDCDYEFRYFKGYPPTINHEKEADYILSKAEDVVGFQHVHPLNPLMIGEDFSHYLEAVRGAFFLTGAAPANTDCPFPHHHPMFDFNEEAMLIAAKTLGYAAIGFQEWRYF</sequence>
<name>A0A2S7N0M2_9BACI</name>
<feature type="binding site" evidence="2">
    <location>
        <position position="103"/>
    </location>
    <ligand>
        <name>Mn(2+)</name>
        <dbReference type="ChEBI" id="CHEBI:29035"/>
        <label>2</label>
    </ligand>
</feature>
<reference evidence="4 5" key="1">
    <citation type="submission" date="2017-12" db="EMBL/GenBank/DDBJ databases">
        <title>Taxonomic description and draft genome of Pradoshia cofamensis Gen. nov., sp. nov., a thermotolerant bacillale isolated from anterior gut of earthworm Eisenia fetida.</title>
        <authorList>
            <person name="Saha T."/>
            <person name="Chakraborty R."/>
        </authorList>
    </citation>
    <scope>NUCLEOTIDE SEQUENCE [LARGE SCALE GENOMIC DNA]</scope>
    <source>
        <strain evidence="4 5">EAG3</strain>
    </source>
</reference>
<keyword evidence="5" id="KW-1185">Reference proteome</keyword>
<dbReference type="OrthoDB" id="9776731at2"/>
<evidence type="ECO:0000259" key="3">
    <source>
        <dbReference type="Pfam" id="PF07687"/>
    </source>
</evidence>
<accession>A0A2S7N0M2</accession>
<dbReference type="Gene3D" id="3.30.70.360">
    <property type="match status" value="1"/>
</dbReference>
<dbReference type="EMBL" id="PKOZ01000004">
    <property type="protein sequence ID" value="PQD95518.1"/>
    <property type="molecule type" value="Genomic_DNA"/>
</dbReference>
<dbReference type="PANTHER" id="PTHR11014">
    <property type="entry name" value="PEPTIDASE M20 FAMILY MEMBER"/>
    <property type="match status" value="1"/>
</dbReference>
<dbReference type="GO" id="GO:0050118">
    <property type="term" value="F:N-acetyldiaminopimelate deacetylase activity"/>
    <property type="evidence" value="ECO:0007669"/>
    <property type="project" value="UniProtKB-ARBA"/>
</dbReference>
<dbReference type="Pfam" id="PF01546">
    <property type="entry name" value="Peptidase_M20"/>
    <property type="match status" value="1"/>
</dbReference>